<dbReference type="AlphaFoldDB" id="A0AAD6NDS4"/>
<accession>A0AAD6NDS4</accession>
<evidence type="ECO:0000313" key="3">
    <source>
        <dbReference type="Proteomes" id="UP001219568"/>
    </source>
</evidence>
<proteinExistence type="predicted"/>
<gene>
    <name evidence="2" type="ORF">N7460_000075</name>
</gene>
<dbReference type="PANTHER" id="PTHR17630:SF55">
    <property type="entry name" value="DIENELACTONE HYDROLASE FAMILY PROTEIN (AFU_ORTHOLOGUE AFUA_1G01900)"/>
    <property type="match status" value="1"/>
</dbReference>
<dbReference type="InterPro" id="IPR029058">
    <property type="entry name" value="AB_hydrolase_fold"/>
</dbReference>
<dbReference type="Gene3D" id="3.40.50.1820">
    <property type="entry name" value="alpha/beta hydrolase"/>
    <property type="match status" value="1"/>
</dbReference>
<dbReference type="Pfam" id="PF01738">
    <property type="entry name" value="DLH"/>
    <property type="match status" value="1"/>
</dbReference>
<dbReference type="GO" id="GO:0017000">
    <property type="term" value="P:antibiotic biosynthetic process"/>
    <property type="evidence" value="ECO:0007669"/>
    <property type="project" value="UniProtKB-ARBA"/>
</dbReference>
<dbReference type="PANTHER" id="PTHR17630">
    <property type="entry name" value="DIENELACTONE HYDROLASE"/>
    <property type="match status" value="1"/>
</dbReference>
<dbReference type="InterPro" id="IPR002925">
    <property type="entry name" value="Dienelactn_hydro"/>
</dbReference>
<name>A0AAD6NDS4_PENCN</name>
<dbReference type="SUPFAM" id="SSF53474">
    <property type="entry name" value="alpha/beta-Hydrolases"/>
    <property type="match status" value="1"/>
</dbReference>
<protein>
    <recommendedName>
        <fullName evidence="1">Dienelactone hydrolase domain-containing protein</fullName>
    </recommendedName>
</protein>
<organism evidence="2 3">
    <name type="scientific">Penicillium canescens</name>
    <dbReference type="NCBI Taxonomy" id="5083"/>
    <lineage>
        <taxon>Eukaryota</taxon>
        <taxon>Fungi</taxon>
        <taxon>Dikarya</taxon>
        <taxon>Ascomycota</taxon>
        <taxon>Pezizomycotina</taxon>
        <taxon>Eurotiomycetes</taxon>
        <taxon>Eurotiomycetidae</taxon>
        <taxon>Eurotiales</taxon>
        <taxon>Aspergillaceae</taxon>
        <taxon>Penicillium</taxon>
    </lineage>
</organism>
<dbReference type="GO" id="GO:0016787">
    <property type="term" value="F:hydrolase activity"/>
    <property type="evidence" value="ECO:0007669"/>
    <property type="project" value="InterPro"/>
</dbReference>
<feature type="domain" description="Dienelactone hydrolase" evidence="1">
    <location>
        <begin position="33"/>
        <end position="240"/>
    </location>
</feature>
<dbReference type="EMBL" id="JAQJZL010000001">
    <property type="protein sequence ID" value="KAJ6056801.1"/>
    <property type="molecule type" value="Genomic_DNA"/>
</dbReference>
<comment type="caution">
    <text evidence="2">The sequence shown here is derived from an EMBL/GenBank/DDBJ whole genome shotgun (WGS) entry which is preliminary data.</text>
</comment>
<reference evidence="2" key="2">
    <citation type="submission" date="2023-01" db="EMBL/GenBank/DDBJ databases">
        <authorList>
            <person name="Petersen C."/>
        </authorList>
    </citation>
    <scope>NUCLEOTIDE SEQUENCE</scope>
    <source>
        <strain evidence="2">IBT 15450</strain>
    </source>
</reference>
<keyword evidence="3" id="KW-1185">Reference proteome</keyword>
<dbReference type="Proteomes" id="UP001219568">
    <property type="component" value="Unassembled WGS sequence"/>
</dbReference>
<reference evidence="2" key="1">
    <citation type="journal article" date="2023" name="IMA Fungus">
        <title>Comparative genomic study of the Penicillium genus elucidates a diverse pangenome and 15 lateral gene transfer events.</title>
        <authorList>
            <person name="Petersen C."/>
            <person name="Sorensen T."/>
            <person name="Nielsen M.R."/>
            <person name="Sondergaard T.E."/>
            <person name="Sorensen J.L."/>
            <person name="Fitzpatrick D.A."/>
            <person name="Frisvad J.C."/>
            <person name="Nielsen K.L."/>
        </authorList>
    </citation>
    <scope>NUCLEOTIDE SEQUENCE</scope>
    <source>
        <strain evidence="2">IBT 15450</strain>
    </source>
</reference>
<evidence type="ECO:0000313" key="2">
    <source>
        <dbReference type="EMBL" id="KAJ6056801.1"/>
    </source>
</evidence>
<sequence length="244" mass="27404">MSDCCLRGFQWNAKPKGREATLAGLDCYMTGSSPEVAILLLHDLYGWTFTNTRLLADHYAEEVGATVYIPDLFGGEIHPLDILQDQTQWDKLDLPAFLERNAKHIREPQVIECAKILRSQHRRIGAIGFCYGGWAAFRLGGNSGLVDCISTAHPSLLEKCEIKAVTVPVQILAPEIDPMFTDELKAFSNQTIPKQGVAYDYQYFPGLEHAFASRGDPNNPAERKGMERAKNSAVFWFRQWLLDV</sequence>
<dbReference type="GO" id="GO:0072330">
    <property type="term" value="P:monocarboxylic acid biosynthetic process"/>
    <property type="evidence" value="ECO:0007669"/>
    <property type="project" value="UniProtKB-ARBA"/>
</dbReference>
<evidence type="ECO:0000259" key="1">
    <source>
        <dbReference type="Pfam" id="PF01738"/>
    </source>
</evidence>